<evidence type="ECO:0000313" key="8">
    <source>
        <dbReference type="Proteomes" id="UP000681526"/>
    </source>
</evidence>
<dbReference type="SMART" id="SM00422">
    <property type="entry name" value="HTH_MERR"/>
    <property type="match status" value="1"/>
</dbReference>
<proteinExistence type="predicted"/>
<dbReference type="Gene3D" id="1.10.1660.10">
    <property type="match status" value="1"/>
</dbReference>
<sequence>MRIKDVMRLTGLTRKAIYYYEEAGLIAPAVDPDNQYRTYSREDVERLRYIRLLRSLGMPIPDIRDLIRHPDRAAGLLRKRLAETETEAAELNQRRSALLVLIEAAEQSPDDGGKSRLDEAGRFVAAAEEERKRRGDYMRRKLLELFPGAMGKFMALHFGAFLDGPLEGADKEAAWDRLVDYVDSMESFEIPEPMAGQINQLDDSEFEEIAAAYREMQQRYIAPTEAEYEKLKEELKQQAEFFRSWPDGRMQAENARQLKESLDRAGFFTVFIGQMRVLSPEYTSYLETLDRLQRDTGIRYEDHGALVF</sequence>
<keyword evidence="2" id="KW-0805">Transcription regulation</keyword>
<dbReference type="RefSeq" id="WP_015255669.1">
    <property type="nucleotide sequence ID" value="NZ_CAJRAY010000079.1"/>
</dbReference>
<dbReference type="Pfam" id="PF13411">
    <property type="entry name" value="MerR_1"/>
    <property type="match status" value="1"/>
</dbReference>
<dbReference type="EMBL" id="CAJRAY010000079">
    <property type="protein sequence ID" value="CAG5091074.1"/>
    <property type="molecule type" value="Genomic_DNA"/>
</dbReference>
<keyword evidence="8" id="KW-1185">Reference proteome</keyword>
<evidence type="ECO:0000259" key="6">
    <source>
        <dbReference type="PROSITE" id="PS50937"/>
    </source>
</evidence>
<dbReference type="InterPro" id="IPR009061">
    <property type="entry name" value="DNA-bd_dom_put_sf"/>
</dbReference>
<dbReference type="PANTHER" id="PTHR30204">
    <property type="entry name" value="REDOX-CYCLING DRUG-SENSING TRANSCRIPTIONAL ACTIVATOR SOXR"/>
    <property type="match status" value="1"/>
</dbReference>
<organism evidence="7 8">
    <name type="scientific">Thermobacillus xylanilyticus</name>
    <dbReference type="NCBI Taxonomy" id="76633"/>
    <lineage>
        <taxon>Bacteria</taxon>
        <taxon>Bacillati</taxon>
        <taxon>Bacillota</taxon>
        <taxon>Bacilli</taxon>
        <taxon>Bacillales</taxon>
        <taxon>Paenibacillaceae</taxon>
        <taxon>Thermobacillus</taxon>
    </lineage>
</organism>
<evidence type="ECO:0000313" key="7">
    <source>
        <dbReference type="EMBL" id="CAG5091074.1"/>
    </source>
</evidence>
<evidence type="ECO:0000256" key="5">
    <source>
        <dbReference type="SAM" id="Coils"/>
    </source>
</evidence>
<feature type="coiled-coil region" evidence="5">
    <location>
        <begin position="74"/>
        <end position="108"/>
    </location>
</feature>
<dbReference type="SUPFAM" id="SSF46955">
    <property type="entry name" value="Putative DNA-binding domain"/>
    <property type="match status" value="1"/>
</dbReference>
<accession>A0ABM8V747</accession>
<dbReference type="PROSITE" id="PS50937">
    <property type="entry name" value="HTH_MERR_2"/>
    <property type="match status" value="1"/>
</dbReference>
<dbReference type="Proteomes" id="UP000681526">
    <property type="component" value="Unassembled WGS sequence"/>
</dbReference>
<gene>
    <name evidence="7" type="primary">txxe 3101</name>
    <name evidence="7" type="ORF">TXXE_14945</name>
</gene>
<reference evidence="7 8" key="1">
    <citation type="submission" date="2021-04" db="EMBL/GenBank/DDBJ databases">
        <authorList>
            <person name="Rakotoarivonina H."/>
        </authorList>
    </citation>
    <scope>NUCLEOTIDE SEQUENCE [LARGE SCALE GENOMIC DNA]</scope>
    <source>
        <strain evidence="7 8">XE</strain>
    </source>
</reference>
<keyword evidence="1" id="KW-0678">Repressor</keyword>
<evidence type="ECO:0000256" key="4">
    <source>
        <dbReference type="ARBA" id="ARBA00023163"/>
    </source>
</evidence>
<evidence type="ECO:0000256" key="3">
    <source>
        <dbReference type="ARBA" id="ARBA00023125"/>
    </source>
</evidence>
<name>A0ABM8V747_THEXY</name>
<keyword evidence="3" id="KW-0238">DNA-binding</keyword>
<keyword evidence="4" id="KW-0804">Transcription</keyword>
<keyword evidence="5" id="KW-0175">Coiled coil</keyword>
<evidence type="ECO:0000256" key="1">
    <source>
        <dbReference type="ARBA" id="ARBA00022491"/>
    </source>
</evidence>
<comment type="caution">
    <text evidence="7">The sequence shown here is derived from an EMBL/GenBank/DDBJ whole genome shotgun (WGS) entry which is preliminary data.</text>
</comment>
<feature type="domain" description="HTH merR-type" evidence="6">
    <location>
        <begin position="1"/>
        <end position="69"/>
    </location>
</feature>
<dbReference type="PANTHER" id="PTHR30204:SF69">
    <property type="entry name" value="MERR-FAMILY TRANSCRIPTIONAL REGULATOR"/>
    <property type="match status" value="1"/>
</dbReference>
<dbReference type="InterPro" id="IPR047057">
    <property type="entry name" value="MerR_fam"/>
</dbReference>
<protein>
    <submittedName>
        <fullName evidence="7">Predicted transcriptional regulator, RBAM029680</fullName>
    </submittedName>
</protein>
<evidence type="ECO:0000256" key="2">
    <source>
        <dbReference type="ARBA" id="ARBA00023015"/>
    </source>
</evidence>
<dbReference type="InterPro" id="IPR000551">
    <property type="entry name" value="MerR-type_HTH_dom"/>
</dbReference>